<evidence type="ECO:0000259" key="10">
    <source>
        <dbReference type="PROSITE" id="PS52002"/>
    </source>
</evidence>
<dbReference type="GO" id="GO:0005688">
    <property type="term" value="C:U6 snRNP"/>
    <property type="evidence" value="ECO:0007669"/>
    <property type="project" value="TreeGrafter"/>
</dbReference>
<dbReference type="GO" id="GO:0005681">
    <property type="term" value="C:spliceosomal complex"/>
    <property type="evidence" value="ECO:0007669"/>
    <property type="project" value="UniProtKB-KW"/>
</dbReference>
<dbReference type="PROSITE" id="PS52002">
    <property type="entry name" value="SM"/>
    <property type="match status" value="1"/>
</dbReference>
<evidence type="ECO:0000256" key="6">
    <source>
        <dbReference type="ARBA" id="ARBA00023187"/>
    </source>
</evidence>
<dbReference type="GO" id="GO:0000398">
    <property type="term" value="P:mRNA splicing, via spliceosome"/>
    <property type="evidence" value="ECO:0007669"/>
    <property type="project" value="TreeGrafter"/>
</dbReference>
<accession>G8Y119</accession>
<dbReference type="PANTHER" id="PTHR20971">
    <property type="entry name" value="U6 SNRNA-ASSOCIATED PROTEIN"/>
    <property type="match status" value="1"/>
</dbReference>
<dbReference type="FunCoup" id="G8Y119">
    <property type="interactions" value="1084"/>
</dbReference>
<dbReference type="CDD" id="cd01732">
    <property type="entry name" value="LSm5"/>
    <property type="match status" value="1"/>
</dbReference>
<dbReference type="OMA" id="YETTPQG"/>
<dbReference type="InterPro" id="IPR047575">
    <property type="entry name" value="Sm"/>
</dbReference>
<dbReference type="Proteomes" id="UP000005222">
    <property type="component" value="Chromosome N"/>
</dbReference>
<evidence type="ECO:0000256" key="9">
    <source>
        <dbReference type="RuleBase" id="RU365055"/>
    </source>
</evidence>
<comment type="subunit">
    <text evidence="9">LSm subunits form a heteromer with a doughnut shape.</text>
</comment>
<evidence type="ECO:0000256" key="3">
    <source>
        <dbReference type="ARBA" id="ARBA00022664"/>
    </source>
</evidence>
<evidence type="ECO:0000313" key="12">
    <source>
        <dbReference type="Proteomes" id="UP000005222"/>
    </source>
</evidence>
<sequence length="92" mass="10110">MSTTEHSEEAKEISIENILPLEVIDKSIGHKIRVLLTNTKEFHGTLVGFDDYVNVVLENVEEFDGDASSGKIVKKMLLNGGQIAMLVPILDA</sequence>
<dbReference type="InParanoid" id="G8Y119"/>
<evidence type="ECO:0000256" key="2">
    <source>
        <dbReference type="ARBA" id="ARBA00006850"/>
    </source>
</evidence>
<comment type="similarity">
    <text evidence="2 9">Belongs to the snRNP Sm proteins family.</text>
</comment>
<evidence type="ECO:0000256" key="5">
    <source>
        <dbReference type="ARBA" id="ARBA00022884"/>
    </source>
</evidence>
<evidence type="ECO:0000256" key="8">
    <source>
        <dbReference type="ARBA" id="ARBA00023274"/>
    </source>
</evidence>
<dbReference type="GO" id="GO:1990726">
    <property type="term" value="C:Lsm1-7-Pat1 complex"/>
    <property type="evidence" value="ECO:0007669"/>
    <property type="project" value="TreeGrafter"/>
</dbReference>
<dbReference type="OrthoDB" id="429711at2759"/>
<organism evidence="11 12">
    <name type="scientific">Pichia sorbitophila (strain ATCC MYA-4447 / BCRC 22081 / CBS 7064 / NBRC 10061 / NRRL Y-12695)</name>
    <name type="common">Hybrid yeast</name>
    <dbReference type="NCBI Taxonomy" id="559304"/>
    <lineage>
        <taxon>Eukaryota</taxon>
        <taxon>Fungi</taxon>
        <taxon>Dikarya</taxon>
        <taxon>Ascomycota</taxon>
        <taxon>Saccharomycotina</taxon>
        <taxon>Pichiomycetes</taxon>
        <taxon>Debaryomycetaceae</taxon>
        <taxon>Millerozyma</taxon>
    </lineage>
</organism>
<dbReference type="HOGENOM" id="CLU_076902_6_0_1"/>
<keyword evidence="7 9" id="KW-0539">Nucleus</keyword>
<keyword evidence="5 9" id="KW-0694">RNA-binding</keyword>
<keyword evidence="4 9" id="KW-0747">Spliceosome</keyword>
<keyword evidence="3 9" id="KW-0507">mRNA processing</keyword>
<dbReference type="GO" id="GO:0003723">
    <property type="term" value="F:RNA binding"/>
    <property type="evidence" value="ECO:0007669"/>
    <property type="project" value="UniProtKB-KW"/>
</dbReference>
<dbReference type="SUPFAM" id="SSF50182">
    <property type="entry name" value="Sm-like ribonucleoproteins"/>
    <property type="match status" value="1"/>
</dbReference>
<protein>
    <recommendedName>
        <fullName evidence="9">LSM complex subunit LSM5</fullName>
    </recommendedName>
</protein>
<gene>
    <name evidence="11" type="primary">Piso0_005017</name>
    <name evidence="9" type="synonym">LSM5</name>
    <name evidence="11" type="ORF">GNLVRS01_PISO0N06063g</name>
</gene>
<comment type="subcellular location">
    <subcellularLocation>
        <location evidence="1 9">Nucleus</location>
    </subcellularLocation>
</comment>
<evidence type="ECO:0000256" key="7">
    <source>
        <dbReference type="ARBA" id="ARBA00023242"/>
    </source>
</evidence>
<dbReference type="Gene3D" id="2.30.30.100">
    <property type="match status" value="1"/>
</dbReference>
<keyword evidence="6 9" id="KW-0508">mRNA splicing</keyword>
<evidence type="ECO:0000313" key="11">
    <source>
        <dbReference type="EMBL" id="CCE86522.1"/>
    </source>
</evidence>
<dbReference type="SMART" id="SM00651">
    <property type="entry name" value="Sm"/>
    <property type="match status" value="1"/>
</dbReference>
<comment type="function">
    <text evidence="9">Plays a role in U6 snRNP assembly and function. Binds to the 3' end of U6 snRNA.</text>
</comment>
<dbReference type="InterPro" id="IPR010920">
    <property type="entry name" value="LSM_dom_sf"/>
</dbReference>
<dbReference type="PANTHER" id="PTHR20971:SF0">
    <property type="entry name" value="U6 SNRNA-ASSOCIATED SM-LIKE PROTEIN LSM5"/>
    <property type="match status" value="1"/>
</dbReference>
<keyword evidence="8 9" id="KW-0687">Ribonucleoprotein</keyword>
<dbReference type="AlphaFoldDB" id="G8Y119"/>
<dbReference type="InterPro" id="IPR001163">
    <property type="entry name" value="Sm_dom_euk/arc"/>
</dbReference>
<evidence type="ECO:0000256" key="1">
    <source>
        <dbReference type="ARBA" id="ARBA00004123"/>
    </source>
</evidence>
<dbReference type="InterPro" id="IPR033871">
    <property type="entry name" value="LSm5"/>
</dbReference>
<feature type="domain" description="Sm" evidence="10">
    <location>
        <begin position="19"/>
        <end position="92"/>
    </location>
</feature>
<dbReference type="GO" id="GO:0046540">
    <property type="term" value="C:U4/U6 x U5 tri-snRNP complex"/>
    <property type="evidence" value="ECO:0007669"/>
    <property type="project" value="TreeGrafter"/>
</dbReference>
<keyword evidence="12" id="KW-1185">Reference proteome</keyword>
<dbReference type="eggNOG" id="KOG1775">
    <property type="taxonomic scope" value="Eukaryota"/>
</dbReference>
<proteinExistence type="inferred from homology"/>
<reference evidence="11 12" key="1">
    <citation type="journal article" date="2012" name="G3 (Bethesda)">
        <title>Pichia sorbitophila, an interspecies yeast hybrid reveals early steps of genome resolution following polyploidization.</title>
        <authorList>
            <person name="Leh Louis V."/>
            <person name="Despons L."/>
            <person name="Friedrich A."/>
            <person name="Martin T."/>
            <person name="Durrens P."/>
            <person name="Casaregola S."/>
            <person name="Neuveglise C."/>
            <person name="Fairhead C."/>
            <person name="Marck C."/>
            <person name="Cruz J.A."/>
            <person name="Straub M.L."/>
            <person name="Kugler V."/>
            <person name="Sacerdot C."/>
            <person name="Uzunov Z."/>
            <person name="Thierry A."/>
            <person name="Weiss S."/>
            <person name="Bleykasten C."/>
            <person name="De Montigny J."/>
            <person name="Jacques N."/>
            <person name="Jung P."/>
            <person name="Lemaire M."/>
            <person name="Mallet S."/>
            <person name="Morel G."/>
            <person name="Richard G.F."/>
            <person name="Sarkar A."/>
            <person name="Savel G."/>
            <person name="Schacherer J."/>
            <person name="Seret M.L."/>
            <person name="Talla E."/>
            <person name="Samson G."/>
            <person name="Jubin C."/>
            <person name="Poulain J."/>
            <person name="Vacherie B."/>
            <person name="Barbe V."/>
            <person name="Pelletier E."/>
            <person name="Sherman D.J."/>
            <person name="Westhof E."/>
            <person name="Weissenbach J."/>
            <person name="Baret P.V."/>
            <person name="Wincker P."/>
            <person name="Gaillardin C."/>
            <person name="Dujon B."/>
            <person name="Souciet J.L."/>
        </authorList>
    </citation>
    <scope>NUCLEOTIDE SEQUENCE [LARGE SCALE GENOMIC DNA]</scope>
    <source>
        <strain evidence="12">ATCC MYA-4447 / BCRC 22081 / CBS 7064 / NBRC 10061 / NRRL Y-12695</strain>
    </source>
</reference>
<name>G8Y119_PICSO</name>
<dbReference type="STRING" id="559304.G8Y119"/>
<dbReference type="EMBL" id="FO082046">
    <property type="protein sequence ID" value="CCE86522.1"/>
    <property type="molecule type" value="Genomic_DNA"/>
</dbReference>
<dbReference type="Pfam" id="PF01423">
    <property type="entry name" value="LSM"/>
    <property type="match status" value="1"/>
</dbReference>
<evidence type="ECO:0000256" key="4">
    <source>
        <dbReference type="ARBA" id="ARBA00022728"/>
    </source>
</evidence>